<feature type="transmembrane region" description="Helical" evidence="1">
    <location>
        <begin position="111"/>
        <end position="129"/>
    </location>
</feature>
<keyword evidence="1" id="KW-0472">Membrane</keyword>
<feature type="transmembrane region" description="Helical" evidence="1">
    <location>
        <begin position="136"/>
        <end position="154"/>
    </location>
</feature>
<dbReference type="GO" id="GO:0006355">
    <property type="term" value="P:regulation of DNA-templated transcription"/>
    <property type="evidence" value="ECO:0007669"/>
    <property type="project" value="InterPro"/>
</dbReference>
<protein>
    <submittedName>
        <fullName evidence="2">Two component regulator three Y domain-containing protein</fullName>
    </submittedName>
</protein>
<dbReference type="InterPro" id="IPR016032">
    <property type="entry name" value="Sig_transdc_resp-reg_C-effctor"/>
</dbReference>
<feature type="transmembrane region" description="Helical" evidence="1">
    <location>
        <begin position="84"/>
        <end position="105"/>
    </location>
</feature>
<name>A0A3G6LWC4_CHRCU</name>
<feature type="transmembrane region" description="Helical" evidence="1">
    <location>
        <begin position="55"/>
        <end position="72"/>
    </location>
</feature>
<dbReference type="GO" id="GO:0003677">
    <property type="term" value="F:DNA binding"/>
    <property type="evidence" value="ECO:0007669"/>
    <property type="project" value="InterPro"/>
</dbReference>
<accession>A0A3G6LWC4</accession>
<feature type="transmembrane region" description="Helical" evidence="1">
    <location>
        <begin position="174"/>
        <end position="192"/>
    </location>
</feature>
<proteinExistence type="predicted"/>
<sequence>MIFKFFFRMIGDEAEKMHDKDERNYLNLINKYLLFLFLLFLFYSIFIVIFFGDALISTFLTIITLFWLYLMAVEGKTNRFKKTLKTSVIFVFVLLIFIVSFFHIYTYKNAGVEYFYFSLLFAIPFFFNYKEDFYSILFLALIISVNFITCLYFDFDFLPKSKFFRQEDFITVKLLNILFSIISFVMDISFVTQKDDLIYGLIEDTRMKDSTIEDLQKTNTELLKQQMLIHHLTEENIREIYHLAETNSPLFFDKFQVFFPHFIPAILANNPNLIDSELYFCALMKIDFDTKKIAQCTNSSIRAVESKKYRIRKKLNIPSDTNINSFILKI</sequence>
<evidence type="ECO:0000313" key="3">
    <source>
        <dbReference type="Proteomes" id="UP000273270"/>
    </source>
</evidence>
<dbReference type="EMBL" id="CP033920">
    <property type="protein sequence ID" value="AZA47564.1"/>
    <property type="molecule type" value="Genomic_DNA"/>
</dbReference>
<dbReference type="Proteomes" id="UP000273270">
    <property type="component" value="Chromosome"/>
</dbReference>
<keyword evidence="3" id="KW-1185">Reference proteome</keyword>
<evidence type="ECO:0000256" key="1">
    <source>
        <dbReference type="SAM" id="Phobius"/>
    </source>
</evidence>
<dbReference type="SUPFAM" id="SSF46894">
    <property type="entry name" value="C-terminal effector domain of the bipartite response regulators"/>
    <property type="match status" value="1"/>
</dbReference>
<gene>
    <name evidence="2" type="ORF">EG346_04895</name>
</gene>
<dbReference type="OrthoDB" id="1454352at2"/>
<keyword evidence="1" id="KW-1133">Transmembrane helix</keyword>
<dbReference type="AlphaFoldDB" id="A0A3G6LWC4"/>
<keyword evidence="1" id="KW-0812">Transmembrane</keyword>
<feature type="transmembrane region" description="Helical" evidence="1">
    <location>
        <begin position="32"/>
        <end position="49"/>
    </location>
</feature>
<evidence type="ECO:0000313" key="2">
    <source>
        <dbReference type="EMBL" id="AZA47564.1"/>
    </source>
</evidence>
<reference evidence="3" key="1">
    <citation type="submission" date="2018-11" db="EMBL/GenBank/DDBJ databases">
        <title>Proposal to divide the Flavobacteriaceae and reorganize its genera based on Amino Acid Identity values calculated from whole genome sequences.</title>
        <authorList>
            <person name="Nicholson A.C."/>
            <person name="Gulvik C.A."/>
            <person name="Whitney A.M."/>
            <person name="Humrighouse B.W."/>
            <person name="Bell M."/>
            <person name="Holmes B."/>
            <person name="Steigerwalt A.G."/>
            <person name="Villarma A."/>
            <person name="Sheth M."/>
            <person name="Batra D."/>
            <person name="Pryor J."/>
            <person name="Bernardet J.-F."/>
            <person name="Hugo C."/>
            <person name="Kampfer P."/>
            <person name="Newman J."/>
            <person name="McQuiston J.R."/>
        </authorList>
    </citation>
    <scope>NUCLEOTIDE SEQUENCE [LARGE SCALE GENOMIC DNA]</scope>
    <source>
        <strain evidence="3">G0188</strain>
    </source>
</reference>
<dbReference type="RefSeq" id="WP_073330539.1">
    <property type="nucleotide sequence ID" value="NZ_CP033920.1"/>
</dbReference>
<dbReference type="KEGG" id="ccau:EG346_04895"/>
<organism evidence="2 3">
    <name type="scientific">Chryseobacterium carnipullorum</name>
    <dbReference type="NCBI Taxonomy" id="1124835"/>
    <lineage>
        <taxon>Bacteria</taxon>
        <taxon>Pseudomonadati</taxon>
        <taxon>Bacteroidota</taxon>
        <taxon>Flavobacteriia</taxon>
        <taxon>Flavobacteriales</taxon>
        <taxon>Weeksellaceae</taxon>
        <taxon>Chryseobacterium group</taxon>
        <taxon>Chryseobacterium</taxon>
    </lineage>
</organism>